<evidence type="ECO:0000256" key="6">
    <source>
        <dbReference type="SAM" id="Phobius"/>
    </source>
</evidence>
<evidence type="ECO:0000256" key="3">
    <source>
        <dbReference type="ARBA" id="ARBA00022692"/>
    </source>
</evidence>
<feature type="transmembrane region" description="Helical" evidence="6">
    <location>
        <begin position="37"/>
        <end position="55"/>
    </location>
</feature>
<feature type="transmembrane region" description="Helical" evidence="6">
    <location>
        <begin position="126"/>
        <end position="144"/>
    </location>
</feature>
<feature type="transmembrane region" description="Helical" evidence="6">
    <location>
        <begin position="150"/>
        <end position="168"/>
    </location>
</feature>
<keyword evidence="2" id="KW-1003">Cell membrane</keyword>
<evidence type="ECO:0000256" key="5">
    <source>
        <dbReference type="ARBA" id="ARBA00023136"/>
    </source>
</evidence>
<comment type="subcellular location">
    <subcellularLocation>
        <location evidence="1">Cell membrane</location>
        <topology evidence="1">Multi-pass membrane protein</topology>
    </subcellularLocation>
</comment>
<evidence type="ECO:0000259" key="7">
    <source>
        <dbReference type="Pfam" id="PF05231"/>
    </source>
</evidence>
<dbReference type="GO" id="GO:0005886">
    <property type="term" value="C:plasma membrane"/>
    <property type="evidence" value="ECO:0007669"/>
    <property type="project" value="UniProtKB-SubCell"/>
</dbReference>
<sequence length="186" mass="21432">MLGSQTFVVLCACAILRWQLGTRWRYGLTSRYVWQRLFWLGLVTPIGIKCSMYLVGSFFDFPLKISTFFGDADAIFTVVDLLSLFTAVLIYNMLFYYLTRMIVSPHFAQILWRRDIAPSLGKEKRAFTLSWLAALSVLLLLLCTPYENDFIAGYLVPVFFIIFTLGVGKLRYPFLNLTWAVSTLCR</sequence>
<name>A0A2X2L619_SHIBO</name>
<dbReference type="EMBL" id="UAUR01000009">
    <property type="protein sequence ID" value="SPZ89259.1"/>
    <property type="molecule type" value="Genomic_DNA"/>
</dbReference>
<keyword evidence="5 6" id="KW-0472">Membrane</keyword>
<evidence type="ECO:0000256" key="2">
    <source>
        <dbReference type="ARBA" id="ARBA00022475"/>
    </source>
</evidence>
<evidence type="ECO:0000313" key="9">
    <source>
        <dbReference type="Proteomes" id="UP000251799"/>
    </source>
</evidence>
<dbReference type="InterPro" id="IPR007895">
    <property type="entry name" value="MASE1"/>
</dbReference>
<keyword evidence="4 6" id="KW-1133">Transmembrane helix</keyword>
<feature type="transmembrane region" description="Helical" evidence="6">
    <location>
        <begin position="75"/>
        <end position="98"/>
    </location>
</feature>
<reference evidence="8 9" key="1">
    <citation type="submission" date="2018-06" db="EMBL/GenBank/DDBJ databases">
        <authorList>
            <consortium name="Pathogen Informatics"/>
            <person name="Doyle S."/>
        </authorList>
    </citation>
    <scope>NUCLEOTIDE SEQUENCE [LARGE SCALE GENOMIC DNA]</scope>
    <source>
        <strain evidence="8 9">NCTC8576</strain>
    </source>
</reference>
<protein>
    <submittedName>
        <fullName evidence="8">Diguanylate cyclase</fullName>
    </submittedName>
</protein>
<feature type="domain" description="MASE1" evidence="7">
    <location>
        <begin position="1"/>
        <end position="185"/>
    </location>
</feature>
<dbReference type="AlphaFoldDB" id="A0A2X2L619"/>
<proteinExistence type="predicted"/>
<dbReference type="Proteomes" id="UP000251799">
    <property type="component" value="Unassembled WGS sequence"/>
</dbReference>
<keyword evidence="3 6" id="KW-0812">Transmembrane</keyword>
<gene>
    <name evidence="8" type="ORF">NCTC8576_05161</name>
</gene>
<evidence type="ECO:0000256" key="1">
    <source>
        <dbReference type="ARBA" id="ARBA00004651"/>
    </source>
</evidence>
<evidence type="ECO:0000313" key="8">
    <source>
        <dbReference type="EMBL" id="SPZ89259.1"/>
    </source>
</evidence>
<dbReference type="Pfam" id="PF05231">
    <property type="entry name" value="MASE1"/>
    <property type="match status" value="1"/>
</dbReference>
<evidence type="ECO:0000256" key="4">
    <source>
        <dbReference type="ARBA" id="ARBA00022989"/>
    </source>
</evidence>
<organism evidence="8 9">
    <name type="scientific">Shigella boydii</name>
    <dbReference type="NCBI Taxonomy" id="621"/>
    <lineage>
        <taxon>Bacteria</taxon>
        <taxon>Pseudomonadati</taxon>
        <taxon>Pseudomonadota</taxon>
        <taxon>Gammaproteobacteria</taxon>
        <taxon>Enterobacterales</taxon>
        <taxon>Enterobacteriaceae</taxon>
        <taxon>Shigella</taxon>
    </lineage>
</organism>
<accession>A0A2X2L619</accession>